<name>A0A9E2NLT7_9FIRM</name>
<organism evidence="3 4">
    <name type="scientific">Candidatus Cellulosilyticum pullistercoris</name>
    <dbReference type="NCBI Taxonomy" id="2838521"/>
    <lineage>
        <taxon>Bacteria</taxon>
        <taxon>Bacillati</taxon>
        <taxon>Bacillota</taxon>
        <taxon>Clostridia</taxon>
        <taxon>Lachnospirales</taxon>
        <taxon>Cellulosilyticaceae</taxon>
        <taxon>Cellulosilyticum</taxon>
    </lineage>
</organism>
<gene>
    <name evidence="3" type="ORF">H9872_06755</name>
</gene>
<feature type="non-terminal residue" evidence="3">
    <location>
        <position position="1"/>
    </location>
</feature>
<feature type="domain" description="DUF5643" evidence="2">
    <location>
        <begin position="178"/>
        <end position="273"/>
    </location>
</feature>
<dbReference type="InterPro" id="IPR025436">
    <property type="entry name" value="DUF4179"/>
</dbReference>
<comment type="caution">
    <text evidence="3">The sequence shown here is derived from an EMBL/GenBank/DDBJ whole genome shotgun (WGS) entry which is preliminary data.</text>
</comment>
<sequence>AITTGVIIGGTLCVGIVNPTYAKGLPIVGDIFRFLDNGRTGIYDLYKENAKEINVTKESNGVSITVQDALFDGKTVYLTYVVNTDKDLGDKPKIGVGPTFSIKGYEGGMTGSSQSKKIDEHTYVAQENYTIDEFKESIKCKLKIKEILIFDSNNQESIKGNWQFEFELGATEGIREDVNKSTTEDGFSVTIDYVMNTPMSYIINYTQEVPKAYRTEWDDVSTMLEVKDDLGNSYEGDMNGGRGRTDTGIMSFTMTFGKIDERASKLIITPRIFCSTYKGGVAIDAKGNETQLQLKSDKEDRMLVLPEIVIPINPVS</sequence>
<reference evidence="3" key="2">
    <citation type="submission" date="2021-04" db="EMBL/GenBank/DDBJ databases">
        <authorList>
            <person name="Gilroy R."/>
        </authorList>
    </citation>
    <scope>NUCLEOTIDE SEQUENCE</scope>
    <source>
        <strain evidence="3">B5-657</strain>
    </source>
</reference>
<evidence type="ECO:0000259" key="1">
    <source>
        <dbReference type="Pfam" id="PF13786"/>
    </source>
</evidence>
<dbReference type="Gene3D" id="2.60.40.1630">
    <property type="entry name" value="bacillus anthracis domain"/>
    <property type="match status" value="1"/>
</dbReference>
<dbReference type="InterPro" id="IPR040680">
    <property type="entry name" value="DUF5643"/>
</dbReference>
<dbReference type="Pfam" id="PF13786">
    <property type="entry name" value="DUF4179"/>
    <property type="match status" value="1"/>
</dbReference>
<dbReference type="Pfam" id="PF18705">
    <property type="entry name" value="DUF5643"/>
    <property type="match status" value="1"/>
</dbReference>
<protein>
    <submittedName>
        <fullName evidence="3">DUF4179 domain-containing protein</fullName>
    </submittedName>
</protein>
<evidence type="ECO:0000313" key="4">
    <source>
        <dbReference type="Proteomes" id="UP000824229"/>
    </source>
</evidence>
<dbReference type="Proteomes" id="UP000824229">
    <property type="component" value="Unassembled WGS sequence"/>
</dbReference>
<evidence type="ECO:0000259" key="2">
    <source>
        <dbReference type="Pfam" id="PF18705"/>
    </source>
</evidence>
<dbReference type="AlphaFoldDB" id="A0A9E2NLT7"/>
<dbReference type="Gene3D" id="2.60.40.1640">
    <property type="entry name" value="Conserved domain protein"/>
    <property type="match status" value="1"/>
</dbReference>
<feature type="domain" description="DUF4179" evidence="1">
    <location>
        <begin position="7"/>
        <end position="83"/>
    </location>
</feature>
<evidence type="ECO:0000313" key="3">
    <source>
        <dbReference type="EMBL" id="MBU3804439.1"/>
    </source>
</evidence>
<dbReference type="EMBL" id="JAHLFQ010000151">
    <property type="protein sequence ID" value="MBU3804439.1"/>
    <property type="molecule type" value="Genomic_DNA"/>
</dbReference>
<accession>A0A9E2NLT7</accession>
<proteinExistence type="predicted"/>
<reference evidence="3" key="1">
    <citation type="journal article" date="2021" name="PeerJ">
        <title>Extensive microbial diversity within the chicken gut microbiome revealed by metagenomics and culture.</title>
        <authorList>
            <person name="Gilroy R."/>
            <person name="Ravi A."/>
            <person name="Getino M."/>
            <person name="Pursley I."/>
            <person name="Horton D.L."/>
            <person name="Alikhan N.F."/>
            <person name="Baker D."/>
            <person name="Gharbi K."/>
            <person name="Hall N."/>
            <person name="Watson M."/>
            <person name="Adriaenssens E.M."/>
            <person name="Foster-Nyarko E."/>
            <person name="Jarju S."/>
            <person name="Secka A."/>
            <person name="Antonio M."/>
            <person name="Oren A."/>
            <person name="Chaudhuri R.R."/>
            <person name="La Ragione R."/>
            <person name="Hildebrand F."/>
            <person name="Pallen M.J."/>
        </authorList>
    </citation>
    <scope>NUCLEOTIDE SEQUENCE</scope>
    <source>
        <strain evidence="3">B5-657</strain>
    </source>
</reference>